<reference evidence="12 13" key="1">
    <citation type="submission" date="2018-08" db="EMBL/GenBank/DDBJ databases">
        <title>Genome analysis of the thermophilic bacterium of the candidate phylum Aminicenantes from deep subsurface aquifer revealed its physiology and ecological role.</title>
        <authorList>
            <person name="Kadnikov V.V."/>
            <person name="Mardanov A.V."/>
            <person name="Beletsky A.V."/>
            <person name="Karnachuk O.V."/>
            <person name="Ravin N.V."/>
        </authorList>
    </citation>
    <scope>NUCLEOTIDE SEQUENCE [LARGE SCALE GENOMIC DNA]</scope>
    <source>
        <strain evidence="12">BY38</strain>
    </source>
</reference>
<keyword evidence="7" id="KW-0653">Protein transport</keyword>
<comment type="caution">
    <text evidence="12">The sequence shown here is derived from an EMBL/GenBank/DDBJ whole genome shotgun (WGS) entry which is preliminary data.</text>
</comment>
<dbReference type="GO" id="GO:0005886">
    <property type="term" value="C:plasma membrane"/>
    <property type="evidence" value="ECO:0007669"/>
    <property type="project" value="UniProtKB-SubCell"/>
</dbReference>
<dbReference type="PROSITE" id="PS52015">
    <property type="entry name" value="TONB_CTD"/>
    <property type="match status" value="1"/>
</dbReference>
<comment type="similarity">
    <text evidence="2">Belongs to the TonB family.</text>
</comment>
<dbReference type="InterPro" id="IPR006260">
    <property type="entry name" value="TonB/TolA_C"/>
</dbReference>
<evidence type="ECO:0000313" key="13">
    <source>
        <dbReference type="Proteomes" id="UP000257323"/>
    </source>
</evidence>
<dbReference type="Gene3D" id="3.30.1150.10">
    <property type="match status" value="1"/>
</dbReference>
<dbReference type="NCBIfam" id="TIGR01352">
    <property type="entry name" value="tonB_Cterm"/>
    <property type="match status" value="1"/>
</dbReference>
<dbReference type="Pfam" id="PF03544">
    <property type="entry name" value="TonB_C"/>
    <property type="match status" value="1"/>
</dbReference>
<keyword evidence="6" id="KW-0812">Transmembrane</keyword>
<dbReference type="InterPro" id="IPR037682">
    <property type="entry name" value="TonB_C"/>
</dbReference>
<accession>A0A3E2BK15</accession>
<dbReference type="EMBL" id="QUAH01000015">
    <property type="protein sequence ID" value="RFT14977.1"/>
    <property type="molecule type" value="Genomic_DNA"/>
</dbReference>
<keyword evidence="5" id="KW-0997">Cell inner membrane</keyword>
<evidence type="ECO:0000256" key="4">
    <source>
        <dbReference type="ARBA" id="ARBA00022475"/>
    </source>
</evidence>
<dbReference type="Proteomes" id="UP000257323">
    <property type="component" value="Unassembled WGS sequence"/>
</dbReference>
<dbReference type="SUPFAM" id="SSF74653">
    <property type="entry name" value="TolA/TonB C-terminal domain"/>
    <property type="match status" value="1"/>
</dbReference>
<dbReference type="AlphaFoldDB" id="A0A3E2BK15"/>
<feature type="domain" description="TonB C-terminal" evidence="11">
    <location>
        <begin position="243"/>
        <end position="331"/>
    </location>
</feature>
<evidence type="ECO:0000256" key="2">
    <source>
        <dbReference type="ARBA" id="ARBA00006555"/>
    </source>
</evidence>
<dbReference type="GO" id="GO:0015031">
    <property type="term" value="P:protein transport"/>
    <property type="evidence" value="ECO:0007669"/>
    <property type="project" value="UniProtKB-KW"/>
</dbReference>
<feature type="signal peptide" evidence="10">
    <location>
        <begin position="1"/>
        <end position="27"/>
    </location>
</feature>
<dbReference type="InterPro" id="IPR051045">
    <property type="entry name" value="TonB-dependent_transducer"/>
</dbReference>
<evidence type="ECO:0000259" key="11">
    <source>
        <dbReference type="PROSITE" id="PS52015"/>
    </source>
</evidence>
<gene>
    <name evidence="12" type="ORF">OP8BY_1177</name>
</gene>
<comment type="subcellular location">
    <subcellularLocation>
        <location evidence="1">Cell inner membrane</location>
        <topology evidence="1">Single-pass membrane protein</topology>
        <orientation evidence="1">Periplasmic side</orientation>
    </subcellularLocation>
</comment>
<evidence type="ECO:0000313" key="12">
    <source>
        <dbReference type="EMBL" id="RFT14977.1"/>
    </source>
</evidence>
<feature type="chain" id="PRO_5017769898" evidence="10">
    <location>
        <begin position="28"/>
        <end position="331"/>
    </location>
</feature>
<evidence type="ECO:0000256" key="7">
    <source>
        <dbReference type="ARBA" id="ARBA00022927"/>
    </source>
</evidence>
<evidence type="ECO:0000256" key="6">
    <source>
        <dbReference type="ARBA" id="ARBA00022692"/>
    </source>
</evidence>
<evidence type="ECO:0000256" key="9">
    <source>
        <dbReference type="ARBA" id="ARBA00023136"/>
    </source>
</evidence>
<evidence type="ECO:0000256" key="10">
    <source>
        <dbReference type="SAM" id="SignalP"/>
    </source>
</evidence>
<evidence type="ECO:0000256" key="8">
    <source>
        <dbReference type="ARBA" id="ARBA00022989"/>
    </source>
</evidence>
<evidence type="ECO:0000256" key="3">
    <source>
        <dbReference type="ARBA" id="ARBA00022448"/>
    </source>
</evidence>
<keyword evidence="4" id="KW-1003">Cell membrane</keyword>
<keyword evidence="3" id="KW-0813">Transport</keyword>
<keyword evidence="9" id="KW-0472">Membrane</keyword>
<organism evidence="12 13">
    <name type="scientific">Candidatus Saccharicenans subterraneus</name>
    <dbReference type="NCBI Taxonomy" id="2508984"/>
    <lineage>
        <taxon>Bacteria</taxon>
        <taxon>Candidatus Aminicenantota</taxon>
        <taxon>Candidatus Aminicenantia</taxon>
        <taxon>Candidatus Aminicenantales</taxon>
        <taxon>Candidatus Saccharicenantaceae</taxon>
        <taxon>Candidatus Saccharicenans</taxon>
    </lineage>
</organism>
<keyword evidence="8" id="KW-1133">Transmembrane helix</keyword>
<dbReference type="GO" id="GO:0055085">
    <property type="term" value="P:transmembrane transport"/>
    <property type="evidence" value="ECO:0007669"/>
    <property type="project" value="InterPro"/>
</dbReference>
<proteinExistence type="inferred from homology"/>
<sequence length="331" mass="36388">MKINKVELRMAAMAVALALVISPAVLAGSQKVSQGKKPLAELKLKVFEGVREGRVEPVKTVTSSFLRYTLSASIKSEDTSEKEENQLRRVFNLRSVQLLTEANLSWSEIRSKDFHMFRLDSKEYAIVMTLVRVNSPERITCRLEVMEQDKDRKSHLLDSELALDRNVITTFGFEDSSGKPYFLSLKVQKIWATGGPILEPVEGVVGGVAGGVVAPKPTEPVPPEKAAEAAKGLAALEAIRATGEIKPPRLIKKVDPVYPEEAREAGVEGVVILEVTTDKSGKVAAVRVLRSVPLLDQAAIDAVKQWVYEPYVVDGEARPIVFTVTVVFRLK</sequence>
<protein>
    <submittedName>
        <fullName evidence="12">Ferric siderophore transport system, periplasmic binding protein TonB</fullName>
    </submittedName>
</protein>
<evidence type="ECO:0000256" key="1">
    <source>
        <dbReference type="ARBA" id="ARBA00004383"/>
    </source>
</evidence>
<evidence type="ECO:0000256" key="5">
    <source>
        <dbReference type="ARBA" id="ARBA00022519"/>
    </source>
</evidence>
<keyword evidence="10" id="KW-0732">Signal</keyword>
<name>A0A3E2BK15_9BACT</name>
<dbReference type="PANTHER" id="PTHR33446">
    <property type="entry name" value="PROTEIN TONB-RELATED"/>
    <property type="match status" value="1"/>
</dbReference>